<proteinExistence type="predicted"/>
<dbReference type="Proteomes" id="UP000251002">
    <property type="component" value="Unassembled WGS sequence"/>
</dbReference>
<organism evidence="2 3">
    <name type="scientific">Planococcus halotolerans</name>
    <dbReference type="NCBI Taxonomy" id="2233542"/>
    <lineage>
        <taxon>Bacteria</taxon>
        <taxon>Bacillati</taxon>
        <taxon>Bacillota</taxon>
        <taxon>Bacilli</taxon>
        <taxon>Bacillales</taxon>
        <taxon>Caryophanaceae</taxon>
        <taxon>Planococcus</taxon>
    </lineage>
</organism>
<gene>
    <name evidence="2" type="ORF">DP120_00470</name>
</gene>
<feature type="domain" description="DUF2529" evidence="1">
    <location>
        <begin position="1"/>
        <end position="159"/>
    </location>
</feature>
<protein>
    <submittedName>
        <fullName evidence="2">DUF2529 domain-containing protein</fullName>
    </submittedName>
</protein>
<comment type="caution">
    <text evidence="2">The sequence shown here is derived from an EMBL/GenBank/DDBJ whole genome shotgun (WGS) entry which is preliminary data.</text>
</comment>
<evidence type="ECO:0000313" key="2">
    <source>
        <dbReference type="EMBL" id="RAZ80798.1"/>
    </source>
</evidence>
<sequence length="164" mass="17704">MKIFSAQLTKLFQQIDGHKDTLEDVARLLAQAVISEGTICLAAFGEMKAVAAAALDGDEPLPSASEWKPESILTSADRVFILAKKDEGDELAGRLSDAAIPFAMLCAESKETDLPEVFLSLGIDNGIPVAETGSRNVMPHAMAALYAYHIIKLMMDEMLAEESY</sequence>
<accession>A0A365L5U8</accession>
<evidence type="ECO:0000313" key="3">
    <source>
        <dbReference type="Proteomes" id="UP000251002"/>
    </source>
</evidence>
<dbReference type="EMBL" id="QLZR01000001">
    <property type="protein sequence ID" value="RAZ80798.1"/>
    <property type="molecule type" value="Genomic_DNA"/>
</dbReference>
<dbReference type="Gene3D" id="3.40.50.10490">
    <property type="entry name" value="Glucose-6-phosphate isomerase like protein, domain 1"/>
    <property type="match status" value="1"/>
</dbReference>
<name>A0A365L5U8_9BACL</name>
<dbReference type="AlphaFoldDB" id="A0A365L5U8"/>
<keyword evidence="3" id="KW-1185">Reference proteome</keyword>
<dbReference type="InterPro" id="IPR019676">
    <property type="entry name" value="DUF2529"/>
</dbReference>
<reference evidence="2 3" key="1">
    <citation type="submission" date="2018-06" db="EMBL/GenBank/DDBJ databases">
        <title>The draft genome sequences of strains SCU63 and S1.</title>
        <authorList>
            <person name="Gan L."/>
        </authorList>
    </citation>
    <scope>NUCLEOTIDE SEQUENCE [LARGE SCALE GENOMIC DNA]</scope>
    <source>
        <strain evidence="2 3">SCU63</strain>
    </source>
</reference>
<dbReference type="Pfam" id="PF10740">
    <property type="entry name" value="DUF2529"/>
    <property type="match status" value="1"/>
</dbReference>
<evidence type="ECO:0000259" key="1">
    <source>
        <dbReference type="Pfam" id="PF10740"/>
    </source>
</evidence>